<dbReference type="AlphaFoldDB" id="A0A0E3LR83"/>
<dbReference type="InterPro" id="IPR001279">
    <property type="entry name" value="Metallo-B-lactamas"/>
</dbReference>
<dbReference type="KEGG" id="mbar:MSBR2_3055"/>
<dbReference type="InterPro" id="IPR036866">
    <property type="entry name" value="RibonucZ/Hydroxyglut_hydro"/>
</dbReference>
<dbReference type="HOGENOM" id="CLU_044538_2_0_2"/>
<dbReference type="GO" id="GO:0016787">
    <property type="term" value="F:hydrolase activity"/>
    <property type="evidence" value="ECO:0007669"/>
    <property type="project" value="UniProtKB-KW"/>
</dbReference>
<proteinExistence type="predicted"/>
<reference evidence="2 3" key="1">
    <citation type="submission" date="2014-07" db="EMBL/GenBank/DDBJ databases">
        <title>Methanogenic archaea and the global carbon cycle.</title>
        <authorList>
            <person name="Henriksen J.R."/>
            <person name="Luke J."/>
            <person name="Reinhart S."/>
            <person name="Benedict M.N."/>
            <person name="Youngblut N.D."/>
            <person name="Metcalf M.E."/>
            <person name="Whitaker R.J."/>
            <person name="Metcalf W.W."/>
        </authorList>
    </citation>
    <scope>NUCLEOTIDE SEQUENCE [LARGE SCALE GENOMIC DNA]</scope>
    <source>
        <strain evidence="2 3">227</strain>
    </source>
</reference>
<organism evidence="2 3">
    <name type="scientific">Methanosarcina barkeri 227</name>
    <dbReference type="NCBI Taxonomy" id="1434106"/>
    <lineage>
        <taxon>Archaea</taxon>
        <taxon>Methanobacteriati</taxon>
        <taxon>Methanobacteriota</taxon>
        <taxon>Stenosarchaea group</taxon>
        <taxon>Methanomicrobia</taxon>
        <taxon>Methanosarcinales</taxon>
        <taxon>Methanosarcinaceae</taxon>
        <taxon>Methanosarcina</taxon>
    </lineage>
</organism>
<feature type="domain" description="Metallo-beta-lactamase" evidence="1">
    <location>
        <begin position="36"/>
        <end position="223"/>
    </location>
</feature>
<dbReference type="Proteomes" id="UP000033079">
    <property type="component" value="Chromosome"/>
</dbReference>
<dbReference type="CDD" id="cd16279">
    <property type="entry name" value="metallo-hydrolase-like_MBL-fold"/>
    <property type="match status" value="1"/>
</dbReference>
<gene>
    <name evidence="2" type="ORF">MSBR2_3055</name>
</gene>
<evidence type="ECO:0000313" key="3">
    <source>
        <dbReference type="Proteomes" id="UP000033079"/>
    </source>
</evidence>
<dbReference type="EMBL" id="CP009530">
    <property type="protein sequence ID" value="AKB59571.1"/>
    <property type="molecule type" value="Genomic_DNA"/>
</dbReference>
<keyword evidence="2" id="KW-0378">Hydrolase</keyword>
<dbReference type="Pfam" id="PF12706">
    <property type="entry name" value="Lactamase_B_2"/>
    <property type="match status" value="1"/>
</dbReference>
<dbReference type="SMART" id="SM00849">
    <property type="entry name" value="Lactamase_B"/>
    <property type="match status" value="1"/>
</dbReference>
<protein>
    <submittedName>
        <fullName evidence="2">Metal-dependent hydrolases of the beta-lactamase superfamily I</fullName>
    </submittedName>
</protein>
<dbReference type="Gene3D" id="3.60.15.10">
    <property type="entry name" value="Ribonuclease Z/Hydroxyacylglutathione hydrolase-like"/>
    <property type="match status" value="1"/>
</dbReference>
<evidence type="ECO:0000313" key="2">
    <source>
        <dbReference type="EMBL" id="AKB59571.1"/>
    </source>
</evidence>
<dbReference type="PANTHER" id="PTHR42663:SF12">
    <property type="entry name" value="ATP-BINDING PROTEIN PHNP"/>
    <property type="match status" value="1"/>
</dbReference>
<dbReference type="SUPFAM" id="SSF56281">
    <property type="entry name" value="Metallo-hydrolase/oxidoreductase"/>
    <property type="match status" value="1"/>
</dbReference>
<dbReference type="PATRIC" id="fig|1434106.5.peg.3893"/>
<accession>A0A0E3LR83</accession>
<dbReference type="RefSeq" id="WP_048121965.1">
    <property type="nucleotide sequence ID" value="NZ_CP009530.1"/>
</dbReference>
<evidence type="ECO:0000259" key="1">
    <source>
        <dbReference type="SMART" id="SM00849"/>
    </source>
</evidence>
<dbReference type="PANTHER" id="PTHR42663">
    <property type="entry name" value="HYDROLASE C777.06C-RELATED-RELATED"/>
    <property type="match status" value="1"/>
</dbReference>
<dbReference type="GeneID" id="24846424"/>
<name>A0A0E3LR83_METBA</name>
<sequence>MRLTLLGTGDAVGTPKIGCNCPACEDARKGGKSQRLRFSILVESDKGKILIDTSPDLRQQFLKQNLSCVDGVIWTHGHYDHYSGFGEFYRVQNKVDVYGVQENIEYINRFVYFLKPRYHYVKLYEPFELIGLQFTLFKVNHPPVEVPTGVIIREGDKKVVITGDTNSEIPEASLELLKNPDLLIADAIVPPNIHIKKHMNSEEAMALAEQLNAKKIALIHLSHLFRPHHIESLFLPLGYDGQVFEF</sequence>